<evidence type="ECO:0000256" key="2">
    <source>
        <dbReference type="ARBA" id="ARBA00022692"/>
    </source>
</evidence>
<reference evidence="6 7" key="1">
    <citation type="submission" date="2016-10" db="EMBL/GenBank/DDBJ databases">
        <authorList>
            <person name="de Groot N.N."/>
        </authorList>
    </citation>
    <scope>NUCLEOTIDE SEQUENCE [LARGE SCALE GENOMIC DNA]</scope>
    <source>
        <strain evidence="6 7">CGMCC 4.3510</strain>
    </source>
</reference>
<dbReference type="GO" id="GO:0012505">
    <property type="term" value="C:endomembrane system"/>
    <property type="evidence" value="ECO:0007669"/>
    <property type="project" value="UniProtKB-SubCell"/>
</dbReference>
<organism evidence="6 7">
    <name type="scientific">Actinacidiphila alni</name>
    <dbReference type="NCBI Taxonomy" id="380248"/>
    <lineage>
        <taxon>Bacteria</taxon>
        <taxon>Bacillati</taxon>
        <taxon>Actinomycetota</taxon>
        <taxon>Actinomycetes</taxon>
        <taxon>Kitasatosporales</taxon>
        <taxon>Streptomycetaceae</taxon>
        <taxon>Actinacidiphila</taxon>
    </lineage>
</organism>
<proteinExistence type="predicted"/>
<evidence type="ECO:0000256" key="3">
    <source>
        <dbReference type="ARBA" id="ARBA00022989"/>
    </source>
</evidence>
<dbReference type="EMBL" id="FONG01000010">
    <property type="protein sequence ID" value="SFF25991.1"/>
    <property type="molecule type" value="Genomic_DNA"/>
</dbReference>
<gene>
    <name evidence="6" type="ORF">SAMN05216251_110162</name>
</gene>
<keyword evidence="2" id="KW-0812">Transmembrane</keyword>
<dbReference type="STRING" id="380248.SAMN05216251_110162"/>
<evidence type="ECO:0000256" key="4">
    <source>
        <dbReference type="ARBA" id="ARBA00023136"/>
    </source>
</evidence>
<evidence type="ECO:0000259" key="5">
    <source>
        <dbReference type="Pfam" id="PF06803"/>
    </source>
</evidence>
<keyword evidence="4" id="KW-0472">Membrane</keyword>
<accession>A0A1I2HBM8</accession>
<dbReference type="InterPro" id="IPR010652">
    <property type="entry name" value="DUF1232"/>
</dbReference>
<dbReference type="Pfam" id="PF06803">
    <property type="entry name" value="DUF1232"/>
    <property type="match status" value="1"/>
</dbReference>
<protein>
    <recommendedName>
        <fullName evidence="5">DUF1232 domain-containing protein</fullName>
    </recommendedName>
</protein>
<keyword evidence="3" id="KW-1133">Transmembrane helix</keyword>
<dbReference type="OrthoDB" id="5147173at2"/>
<name>A0A1I2HBM8_9ACTN</name>
<sequence length="132" mass="14441">MVRSDRRPGRGPVSPRTARSAWGLYRETRRPGEPGLFRRLIAAPRLVSAVLRHRYPGLSRGKLLGFALLAAVYVVSPLDAIPDVIPVLGWTDDSAVLLWFVTGLVRESGRFVSWEAGGRPGGAELPRKGRTA</sequence>
<dbReference type="Proteomes" id="UP000199323">
    <property type="component" value="Unassembled WGS sequence"/>
</dbReference>
<comment type="subcellular location">
    <subcellularLocation>
        <location evidence="1">Endomembrane system</location>
        <topology evidence="1">Multi-pass membrane protein</topology>
    </subcellularLocation>
</comment>
<keyword evidence="7" id="KW-1185">Reference proteome</keyword>
<dbReference type="RefSeq" id="WP_093714740.1">
    <property type="nucleotide sequence ID" value="NZ_FONG01000010.1"/>
</dbReference>
<dbReference type="AlphaFoldDB" id="A0A1I2HBM8"/>
<evidence type="ECO:0000256" key="1">
    <source>
        <dbReference type="ARBA" id="ARBA00004127"/>
    </source>
</evidence>
<evidence type="ECO:0000313" key="7">
    <source>
        <dbReference type="Proteomes" id="UP000199323"/>
    </source>
</evidence>
<evidence type="ECO:0000313" key="6">
    <source>
        <dbReference type="EMBL" id="SFF25991.1"/>
    </source>
</evidence>
<feature type="domain" description="DUF1232" evidence="5">
    <location>
        <begin position="67"/>
        <end position="99"/>
    </location>
</feature>